<evidence type="ECO:0000256" key="4">
    <source>
        <dbReference type="ARBA" id="ARBA00022723"/>
    </source>
</evidence>
<protein>
    <submittedName>
        <fullName evidence="10">Aldehyde ferredoxin oxidoreductase family protein</fullName>
    </submittedName>
</protein>
<feature type="domain" description="Aldehyde ferredoxin oxidoreductase N-terminal" evidence="9">
    <location>
        <begin position="8"/>
        <end position="205"/>
    </location>
</feature>
<evidence type="ECO:0000256" key="7">
    <source>
        <dbReference type="ARBA" id="ARBA00023014"/>
    </source>
</evidence>
<comment type="cofactor">
    <cofactor evidence="8">
        <name>tungstopterin</name>
        <dbReference type="ChEBI" id="CHEBI:30402"/>
    </cofactor>
</comment>
<keyword evidence="3" id="KW-0004">4Fe-4S</keyword>
<evidence type="ECO:0000256" key="6">
    <source>
        <dbReference type="ARBA" id="ARBA00023004"/>
    </source>
</evidence>
<keyword evidence="11" id="KW-1185">Reference proteome</keyword>
<dbReference type="PANTHER" id="PTHR30038:SF0">
    <property type="entry name" value="TUNGSTEN-CONTAINING ALDEHYDE FERREDOXIN OXIDOREDUCTASE"/>
    <property type="match status" value="1"/>
</dbReference>
<reference evidence="10 11" key="1">
    <citation type="submission" date="2024-09" db="EMBL/GenBank/DDBJ databases">
        <title>Laminarin stimulates single cell rates of sulfate reduction while oxygen inhibits transcriptomic activity in coastal marine sediment.</title>
        <authorList>
            <person name="Lindsay M."/>
            <person name="Orcutt B."/>
            <person name="Emerson D."/>
            <person name="Stepanauskas R."/>
            <person name="D'Angelo T."/>
        </authorList>
    </citation>
    <scope>NUCLEOTIDE SEQUENCE [LARGE SCALE GENOMIC DNA]</scope>
    <source>
        <strain evidence="10">SAG AM-311-K15</strain>
    </source>
</reference>
<dbReference type="SUPFAM" id="SSF48310">
    <property type="entry name" value="Aldehyde ferredoxin oxidoreductase, C-terminal domains"/>
    <property type="match status" value="1"/>
</dbReference>
<dbReference type="Proteomes" id="UP001594351">
    <property type="component" value="Unassembled WGS sequence"/>
</dbReference>
<dbReference type="InterPro" id="IPR001203">
    <property type="entry name" value="OxRdtase_Ald_Fedxn_C"/>
</dbReference>
<dbReference type="Gene3D" id="1.10.569.10">
    <property type="entry name" value="Aldehyde Ferredoxin Oxidoreductase Protein, subunit A, domain 2"/>
    <property type="match status" value="1"/>
</dbReference>
<evidence type="ECO:0000256" key="3">
    <source>
        <dbReference type="ARBA" id="ARBA00022485"/>
    </source>
</evidence>
<keyword evidence="6" id="KW-0408">Iron</keyword>
<evidence type="ECO:0000256" key="8">
    <source>
        <dbReference type="ARBA" id="ARBA00049934"/>
    </source>
</evidence>
<comment type="caution">
    <text evidence="10">The sequence shown here is derived from an EMBL/GenBank/DDBJ whole genome shotgun (WGS) entry which is preliminary data.</text>
</comment>
<keyword evidence="5" id="KW-0560">Oxidoreductase</keyword>
<dbReference type="SMART" id="SM00790">
    <property type="entry name" value="AFOR_N"/>
    <property type="match status" value="1"/>
</dbReference>
<dbReference type="Gene3D" id="3.60.9.10">
    <property type="entry name" value="Aldehyde ferredoxin oxidoreductase, N-terminal domain"/>
    <property type="match status" value="1"/>
</dbReference>
<dbReference type="InterPro" id="IPR013985">
    <property type="entry name" value="Ald_Fedxn_OxRdtase_dom3"/>
</dbReference>
<accession>A0ABV6Z534</accession>
<dbReference type="PANTHER" id="PTHR30038">
    <property type="entry name" value="ALDEHYDE FERREDOXIN OXIDOREDUCTASE"/>
    <property type="match status" value="1"/>
</dbReference>
<dbReference type="Pfam" id="PF01314">
    <property type="entry name" value="AFOR_C"/>
    <property type="match status" value="1"/>
</dbReference>
<dbReference type="EMBL" id="JBHPBY010000522">
    <property type="protein sequence ID" value="MFC1853529.1"/>
    <property type="molecule type" value="Genomic_DNA"/>
</dbReference>
<dbReference type="SUPFAM" id="SSF56228">
    <property type="entry name" value="Aldehyde ferredoxin oxidoreductase, N-terminal domain"/>
    <property type="match status" value="1"/>
</dbReference>
<name>A0ABV6Z534_UNCC1</name>
<gene>
    <name evidence="10" type="ORF">ACFL27_25340</name>
</gene>
<dbReference type="InterPro" id="IPR036021">
    <property type="entry name" value="Tungsten_al_ferr_oxy-like_C"/>
</dbReference>
<evidence type="ECO:0000313" key="10">
    <source>
        <dbReference type="EMBL" id="MFC1853529.1"/>
    </source>
</evidence>
<organism evidence="10 11">
    <name type="scientific">candidate division CSSED10-310 bacterium</name>
    <dbReference type="NCBI Taxonomy" id="2855610"/>
    <lineage>
        <taxon>Bacteria</taxon>
        <taxon>Bacteria division CSSED10-310</taxon>
    </lineage>
</organism>
<comment type="similarity">
    <text evidence="2">Belongs to the AOR/FOR family.</text>
</comment>
<evidence type="ECO:0000313" key="11">
    <source>
        <dbReference type="Proteomes" id="UP001594351"/>
    </source>
</evidence>
<keyword evidence="7" id="KW-0411">Iron-sulfur</keyword>
<keyword evidence="4" id="KW-0479">Metal-binding</keyword>
<feature type="non-terminal residue" evidence="10">
    <location>
        <position position="618"/>
    </location>
</feature>
<dbReference type="InterPro" id="IPR051919">
    <property type="entry name" value="W-dependent_AOR"/>
</dbReference>
<proteinExistence type="inferred from homology"/>
<dbReference type="InterPro" id="IPR013983">
    <property type="entry name" value="Ald_Fedxn_OxRdtase_N"/>
</dbReference>
<evidence type="ECO:0000256" key="1">
    <source>
        <dbReference type="ARBA" id="ARBA00001966"/>
    </source>
</evidence>
<evidence type="ECO:0000256" key="5">
    <source>
        <dbReference type="ARBA" id="ARBA00023002"/>
    </source>
</evidence>
<dbReference type="InterPro" id="IPR036503">
    <property type="entry name" value="Ald_Fedxn_OxRdtase_N_sf"/>
</dbReference>
<evidence type="ECO:0000256" key="2">
    <source>
        <dbReference type="ARBA" id="ARBA00011032"/>
    </source>
</evidence>
<comment type="cofactor">
    <cofactor evidence="1">
        <name>[4Fe-4S] cluster</name>
        <dbReference type="ChEBI" id="CHEBI:49883"/>
    </cofactor>
</comment>
<dbReference type="InterPro" id="IPR013984">
    <property type="entry name" value="Ald_Fedxn_OxRdtase_dom2"/>
</dbReference>
<sequence>MESKYKGYMGKYIDIDLSTEKIDVYDVPDEDKERYLGNKGMASKILYDNLRHGCDPLGKDNILILNTGPLTGSGAPTSARFNVACKSPLTGGIGTSNCGGDFGIYLKRAGYDGVILRGVAQKKSMIEIDEKGIRIKDAAKLWGLDTEETQEKLKKWPGRAVLGPAGENLVLYASITSNDRVAGRCGVGAVMGSKNVKAIVANGKQKVPVAHNEAFRQCVKDWNKVLRDHPSTGETLPKYGTASLVNITNATNTLGTRNFSGGHFEKGAMISGEYMAEHFLVKNKGCRLCPIQCGRIVKYKDKAIKGPEFETVGLMGSNLGIGDMATIIELNYITDLMGMDTISLGGAIGFATELCEKGMLDAGFKFGKTDHLPQLIKDIAYRKGIGDELANGTKLMADRFGGHEFAIHSKGLSFAAYEPRGAVGHGLGYATSNRGGCHLNGGYVVFFEATGPIIVDPLSDKGKPALAVFQQNTFDAVSSGGSCIFTTYAVIPKEAAYLNLFWPMPTIVSEVVKASRVLLDHQLKLPSWAAPIHLPLIPHTRTITTLTGMEMTLGNFLEAGDRIYNIERMFNVKQGITGKDDTLPYRMTHVAQRKSEPNSKVPLLIGRFVLCHIIIPCS</sequence>
<dbReference type="Pfam" id="PF02730">
    <property type="entry name" value="AFOR_N"/>
    <property type="match status" value="1"/>
</dbReference>
<dbReference type="Gene3D" id="1.10.599.10">
    <property type="entry name" value="Aldehyde Ferredoxin Oxidoreductase Protein, subunit A, domain 3"/>
    <property type="match status" value="2"/>
</dbReference>
<evidence type="ECO:0000259" key="9">
    <source>
        <dbReference type="SMART" id="SM00790"/>
    </source>
</evidence>